<dbReference type="Gene3D" id="1.10.10.10">
    <property type="entry name" value="Winged helix-like DNA-binding domain superfamily/Winged helix DNA-binding domain"/>
    <property type="match status" value="2"/>
</dbReference>
<dbReference type="NCBIfam" id="TIGR00281">
    <property type="entry name" value="SMC-Scp complex subunit ScpB"/>
    <property type="match status" value="1"/>
</dbReference>
<dbReference type="InterPro" id="IPR036388">
    <property type="entry name" value="WH-like_DNA-bd_sf"/>
</dbReference>
<reference evidence="7" key="1">
    <citation type="journal article" date="2021" name="PeerJ">
        <title>Extensive microbial diversity within the chicken gut microbiome revealed by metagenomics and culture.</title>
        <authorList>
            <person name="Gilroy R."/>
            <person name="Ravi A."/>
            <person name="Getino M."/>
            <person name="Pursley I."/>
            <person name="Horton D.L."/>
            <person name="Alikhan N.F."/>
            <person name="Baker D."/>
            <person name="Gharbi K."/>
            <person name="Hall N."/>
            <person name="Watson M."/>
            <person name="Adriaenssens E.M."/>
            <person name="Foster-Nyarko E."/>
            <person name="Jarju S."/>
            <person name="Secka A."/>
            <person name="Antonio M."/>
            <person name="Oren A."/>
            <person name="Chaudhuri R.R."/>
            <person name="La Ragione R."/>
            <person name="Hildebrand F."/>
            <person name="Pallen M.J."/>
        </authorList>
    </citation>
    <scope>NUCLEOTIDE SEQUENCE</scope>
    <source>
        <strain evidence="7">ChiHjej8B7-25341</strain>
    </source>
</reference>
<dbReference type="PANTHER" id="PTHR34298">
    <property type="entry name" value="SEGREGATION AND CONDENSATION PROTEIN B"/>
    <property type="match status" value="1"/>
</dbReference>
<evidence type="ECO:0000256" key="5">
    <source>
        <dbReference type="HAMAP-Rule" id="MF_01804"/>
    </source>
</evidence>
<comment type="function">
    <text evidence="5">Participates in chromosomal partition during cell division. May act via the formation of a condensin-like complex containing Smc and ScpA that pull DNA away from mid-cell into both cell halves.</text>
</comment>
<dbReference type="SUPFAM" id="SSF46785">
    <property type="entry name" value="Winged helix' DNA-binding domain"/>
    <property type="match status" value="2"/>
</dbReference>
<proteinExistence type="inferred from homology"/>
<evidence type="ECO:0000256" key="2">
    <source>
        <dbReference type="ARBA" id="ARBA00022618"/>
    </source>
</evidence>
<keyword evidence="4 5" id="KW-0131">Cell cycle</keyword>
<gene>
    <name evidence="5 7" type="primary">scpB</name>
    <name evidence="7" type="ORF">H9912_07565</name>
</gene>
<evidence type="ECO:0000313" key="8">
    <source>
        <dbReference type="Proteomes" id="UP000823851"/>
    </source>
</evidence>
<comment type="subunit">
    <text evidence="5">Homodimer. Homodimerization may be required to stabilize the binding of ScpA to the Smc head domains. Component of a cohesin-like complex composed of ScpA, ScpB and the Smc homodimer, in which ScpA and ScpB bind to the head domain of Smc. The presence of the three proteins is required for the association of the complex with DNA.</text>
</comment>
<dbReference type="GO" id="GO:0051301">
    <property type="term" value="P:cell division"/>
    <property type="evidence" value="ECO:0007669"/>
    <property type="project" value="UniProtKB-KW"/>
</dbReference>
<keyword evidence="3 5" id="KW-0159">Chromosome partition</keyword>
<accession>A0A9D2R2P1</accession>
<comment type="caution">
    <text evidence="7">The sequence shown here is derived from an EMBL/GenBank/DDBJ whole genome shotgun (WGS) entry which is preliminary data.</text>
</comment>
<dbReference type="GO" id="GO:0051304">
    <property type="term" value="P:chromosome separation"/>
    <property type="evidence" value="ECO:0007669"/>
    <property type="project" value="InterPro"/>
</dbReference>
<name>A0A9D2R2P1_9FIRM</name>
<dbReference type="InterPro" id="IPR036390">
    <property type="entry name" value="WH_DNA-bd_sf"/>
</dbReference>
<feature type="region of interest" description="Disordered" evidence="6">
    <location>
        <begin position="172"/>
        <end position="195"/>
    </location>
</feature>
<keyword evidence="1 5" id="KW-0963">Cytoplasm</keyword>
<evidence type="ECO:0000256" key="6">
    <source>
        <dbReference type="SAM" id="MobiDB-lite"/>
    </source>
</evidence>
<evidence type="ECO:0000256" key="3">
    <source>
        <dbReference type="ARBA" id="ARBA00022829"/>
    </source>
</evidence>
<evidence type="ECO:0000256" key="4">
    <source>
        <dbReference type="ARBA" id="ARBA00023306"/>
    </source>
</evidence>
<comment type="subcellular location">
    <subcellularLocation>
        <location evidence="5">Cytoplasm</location>
    </subcellularLocation>
    <text evidence="5">Associated with two foci at the outer edges of the nucleoid region in young cells, and at four foci within both cell halves in older cells.</text>
</comment>
<reference evidence="7" key="2">
    <citation type="submission" date="2021-04" db="EMBL/GenBank/DDBJ databases">
        <authorList>
            <person name="Gilroy R."/>
        </authorList>
    </citation>
    <scope>NUCLEOTIDE SEQUENCE</scope>
    <source>
        <strain evidence="7">ChiHjej8B7-25341</strain>
    </source>
</reference>
<evidence type="ECO:0000313" key="7">
    <source>
        <dbReference type="EMBL" id="HJD31786.1"/>
    </source>
</evidence>
<sequence>MQEEHKKAALEAILFAMGDSVELDRLAAAIEETPEETGRLLARMKESWEKENRGVCLVEYEGSFQMCTRGDMYEYLIRVAKAPKKYALTETLLETLSIVAYRQPVTRLDVERIRGVNSDHAISRLVEYGLVMELGRLDAPGRPLLFGTTEQFLRTFGVRSLEELPRLDEGKLEEFRAEAEEEAREMDAGTAGAGN</sequence>
<dbReference type="Proteomes" id="UP000823851">
    <property type="component" value="Unassembled WGS sequence"/>
</dbReference>
<evidence type="ECO:0000256" key="1">
    <source>
        <dbReference type="ARBA" id="ARBA00022490"/>
    </source>
</evidence>
<dbReference type="GO" id="GO:0005737">
    <property type="term" value="C:cytoplasm"/>
    <property type="evidence" value="ECO:0007669"/>
    <property type="project" value="UniProtKB-SubCell"/>
</dbReference>
<organism evidence="7 8">
    <name type="scientific">Candidatus Eisenbergiella stercorigallinarum</name>
    <dbReference type="NCBI Taxonomy" id="2838557"/>
    <lineage>
        <taxon>Bacteria</taxon>
        <taxon>Bacillati</taxon>
        <taxon>Bacillota</taxon>
        <taxon>Clostridia</taxon>
        <taxon>Lachnospirales</taxon>
        <taxon>Lachnospiraceae</taxon>
        <taxon>Eisenbergiella</taxon>
    </lineage>
</organism>
<protein>
    <recommendedName>
        <fullName evidence="5">Segregation and condensation protein B</fullName>
    </recommendedName>
</protein>
<comment type="similarity">
    <text evidence="5">Belongs to the ScpB family.</text>
</comment>
<keyword evidence="2 5" id="KW-0132">Cell division</keyword>
<dbReference type="HAMAP" id="MF_01804">
    <property type="entry name" value="ScpB"/>
    <property type="match status" value="1"/>
</dbReference>
<dbReference type="PIRSF" id="PIRSF019345">
    <property type="entry name" value="ScpB"/>
    <property type="match status" value="1"/>
</dbReference>
<dbReference type="AlphaFoldDB" id="A0A9D2R2P1"/>
<dbReference type="Pfam" id="PF04079">
    <property type="entry name" value="SMC_ScpB"/>
    <property type="match status" value="1"/>
</dbReference>
<dbReference type="PANTHER" id="PTHR34298:SF2">
    <property type="entry name" value="SEGREGATION AND CONDENSATION PROTEIN B"/>
    <property type="match status" value="1"/>
</dbReference>
<dbReference type="GO" id="GO:0006260">
    <property type="term" value="P:DNA replication"/>
    <property type="evidence" value="ECO:0007669"/>
    <property type="project" value="UniProtKB-UniRule"/>
</dbReference>
<dbReference type="EMBL" id="DWUW01000211">
    <property type="protein sequence ID" value="HJD31786.1"/>
    <property type="molecule type" value="Genomic_DNA"/>
</dbReference>
<dbReference type="InterPro" id="IPR005234">
    <property type="entry name" value="ScpB_csome_segregation"/>
</dbReference>